<dbReference type="EMBL" id="ML210180">
    <property type="protein sequence ID" value="TFK25991.1"/>
    <property type="molecule type" value="Genomic_DNA"/>
</dbReference>
<name>A0A5C3KZE1_COPMA</name>
<gene>
    <name evidence="2" type="ORF">FA15DRAFT_321553</name>
</gene>
<evidence type="ECO:0000313" key="2">
    <source>
        <dbReference type="EMBL" id="TFK25991.1"/>
    </source>
</evidence>
<dbReference type="AlphaFoldDB" id="A0A5C3KZE1"/>
<dbReference type="STRING" id="230819.A0A5C3KZE1"/>
<reference evidence="2 3" key="1">
    <citation type="journal article" date="2019" name="Nat. Ecol. Evol.">
        <title>Megaphylogeny resolves global patterns of mushroom evolution.</title>
        <authorList>
            <person name="Varga T."/>
            <person name="Krizsan K."/>
            <person name="Foldi C."/>
            <person name="Dima B."/>
            <person name="Sanchez-Garcia M."/>
            <person name="Sanchez-Ramirez S."/>
            <person name="Szollosi G.J."/>
            <person name="Szarkandi J.G."/>
            <person name="Papp V."/>
            <person name="Albert L."/>
            <person name="Andreopoulos W."/>
            <person name="Angelini C."/>
            <person name="Antonin V."/>
            <person name="Barry K.W."/>
            <person name="Bougher N.L."/>
            <person name="Buchanan P."/>
            <person name="Buyck B."/>
            <person name="Bense V."/>
            <person name="Catcheside P."/>
            <person name="Chovatia M."/>
            <person name="Cooper J."/>
            <person name="Damon W."/>
            <person name="Desjardin D."/>
            <person name="Finy P."/>
            <person name="Geml J."/>
            <person name="Haridas S."/>
            <person name="Hughes K."/>
            <person name="Justo A."/>
            <person name="Karasinski D."/>
            <person name="Kautmanova I."/>
            <person name="Kiss B."/>
            <person name="Kocsube S."/>
            <person name="Kotiranta H."/>
            <person name="LaButti K.M."/>
            <person name="Lechner B.E."/>
            <person name="Liimatainen K."/>
            <person name="Lipzen A."/>
            <person name="Lukacs Z."/>
            <person name="Mihaltcheva S."/>
            <person name="Morgado L.N."/>
            <person name="Niskanen T."/>
            <person name="Noordeloos M.E."/>
            <person name="Ohm R.A."/>
            <person name="Ortiz-Santana B."/>
            <person name="Ovrebo C."/>
            <person name="Racz N."/>
            <person name="Riley R."/>
            <person name="Savchenko A."/>
            <person name="Shiryaev A."/>
            <person name="Soop K."/>
            <person name="Spirin V."/>
            <person name="Szebenyi C."/>
            <person name="Tomsovsky M."/>
            <person name="Tulloss R.E."/>
            <person name="Uehling J."/>
            <person name="Grigoriev I.V."/>
            <person name="Vagvolgyi C."/>
            <person name="Papp T."/>
            <person name="Martin F.M."/>
            <person name="Miettinen O."/>
            <person name="Hibbett D.S."/>
            <person name="Nagy L.G."/>
        </authorList>
    </citation>
    <scope>NUCLEOTIDE SEQUENCE [LARGE SCALE GENOMIC DNA]</scope>
    <source>
        <strain evidence="2 3">CBS 121175</strain>
    </source>
</reference>
<keyword evidence="3" id="KW-1185">Reference proteome</keyword>
<evidence type="ECO:0000256" key="1">
    <source>
        <dbReference type="SAM" id="MobiDB-lite"/>
    </source>
</evidence>
<dbReference type="PANTHER" id="PTHR34065:SF1">
    <property type="entry name" value="CELL DIVISION CONTROL PROTEIN 14"/>
    <property type="match status" value="1"/>
</dbReference>
<organism evidence="2 3">
    <name type="scientific">Coprinopsis marcescibilis</name>
    <name type="common">Agaric fungus</name>
    <name type="synonym">Psathyrella marcescibilis</name>
    <dbReference type="NCBI Taxonomy" id="230819"/>
    <lineage>
        <taxon>Eukaryota</taxon>
        <taxon>Fungi</taxon>
        <taxon>Dikarya</taxon>
        <taxon>Basidiomycota</taxon>
        <taxon>Agaricomycotina</taxon>
        <taxon>Agaricomycetes</taxon>
        <taxon>Agaricomycetidae</taxon>
        <taxon>Agaricales</taxon>
        <taxon>Agaricineae</taxon>
        <taxon>Psathyrellaceae</taxon>
        <taxon>Coprinopsis</taxon>
    </lineage>
</organism>
<evidence type="ECO:0008006" key="4">
    <source>
        <dbReference type="Google" id="ProtNLM"/>
    </source>
</evidence>
<sequence length="501" mass="54214">METALSTTRDILQDALDQISSPRSSSDTRTNAFQAIERCLAASLAENDDTEGIDNFLALQYTFECNVPLRLTCWLGSATPQLESLIQGSLDADNRADIDLLNSQISQALCLLQGISLSHPSSKVYLGRKYPQEVLIDLLLASRHIPSPITESDPNSCRKHGSTAPPLTSLVLDTLLCLLVDSSAALRVFEVVSGPQAVVRILKRAVTPREVRMKCLEFLYFYLLDETTVAAEASGTLDLISPPTAPASPTRAVKPSIAATPLRPPSSAYGSSTYAFSDTPSGRSSRSTSGSSTLSFSSTSSNASSSTAPSSLSSSPEKPSSMPKSPLRPRSPDKGSIYRPIKHTQTLETPPNSPPLDPARSQFRFPQQPLQPKAMMMLKKEVDFVPMSPKKAHVANALGKSPRHHPKSKSMSVVGSENERPVQAKSRLQSAGTVPDLSSYSISYEEERSFLRVPHPLQTDVDKKAKNKRTTEEKKRLLGTMLGNVDALVEGVRKAGIWGLG</sequence>
<feature type="compositionally biased region" description="Low complexity" evidence="1">
    <location>
        <begin position="277"/>
        <end position="325"/>
    </location>
</feature>
<accession>A0A5C3KZE1</accession>
<dbReference type="PANTHER" id="PTHR34065">
    <property type="entry name" value="CELL DIVISION CONTROL PROTEIN 14"/>
    <property type="match status" value="1"/>
</dbReference>
<feature type="region of interest" description="Disordered" evidence="1">
    <location>
        <begin position="396"/>
        <end position="432"/>
    </location>
</feature>
<feature type="region of interest" description="Disordered" evidence="1">
    <location>
        <begin position="240"/>
        <end position="363"/>
    </location>
</feature>
<evidence type="ECO:0000313" key="3">
    <source>
        <dbReference type="Proteomes" id="UP000307440"/>
    </source>
</evidence>
<dbReference type="Proteomes" id="UP000307440">
    <property type="component" value="Unassembled WGS sequence"/>
</dbReference>
<dbReference type="OrthoDB" id="5357220at2759"/>
<dbReference type="Pfam" id="PF08045">
    <property type="entry name" value="CDC14"/>
    <property type="match status" value="1"/>
</dbReference>
<dbReference type="InterPro" id="IPR012535">
    <property type="entry name" value="Cell_div_Cdc14"/>
</dbReference>
<proteinExistence type="predicted"/>
<protein>
    <recommendedName>
        <fullName evidence="4">CDC14-domain-containing protein</fullName>
    </recommendedName>
</protein>